<feature type="domain" description="Dynein heavy chain AAA lid" evidence="3">
    <location>
        <begin position="462"/>
        <end position="606"/>
    </location>
</feature>
<dbReference type="AlphaFoldDB" id="A0A2P6TD91"/>
<dbReference type="OrthoDB" id="447173at2759"/>
<accession>A0A2P6TD91</accession>
<evidence type="ECO:0000259" key="2">
    <source>
        <dbReference type="Pfam" id="PF12781"/>
    </source>
</evidence>
<reference evidence="5 6" key="1">
    <citation type="journal article" date="2018" name="Plant J.">
        <title>Genome sequences of Chlorella sorokiniana UTEX 1602 and Micractinium conductrix SAG 241.80: implications to maltose excretion by a green alga.</title>
        <authorList>
            <person name="Arriola M.B."/>
            <person name="Velmurugan N."/>
            <person name="Zhang Y."/>
            <person name="Plunkett M.H."/>
            <person name="Hondzo H."/>
            <person name="Barney B.M."/>
        </authorList>
    </citation>
    <scope>NUCLEOTIDE SEQUENCE [LARGE SCALE GENOMIC DNA]</scope>
    <source>
        <strain evidence="6">UTEX 1602</strain>
    </source>
</reference>
<evidence type="ECO:0000313" key="5">
    <source>
        <dbReference type="EMBL" id="PRW20603.1"/>
    </source>
</evidence>
<dbReference type="GO" id="GO:0008569">
    <property type="term" value="F:minus-end-directed microtubule motor activity"/>
    <property type="evidence" value="ECO:0007669"/>
    <property type="project" value="InterPro"/>
</dbReference>
<dbReference type="PANTHER" id="PTHR22878:SF69">
    <property type="entry name" value="DYNEIN HEAVY CHAIN"/>
    <property type="match status" value="1"/>
</dbReference>
<evidence type="ECO:0000313" key="6">
    <source>
        <dbReference type="Proteomes" id="UP000239899"/>
    </source>
</evidence>
<dbReference type="Gene3D" id="3.10.490.20">
    <property type="match status" value="1"/>
</dbReference>
<dbReference type="GO" id="GO:0007018">
    <property type="term" value="P:microtubule-based movement"/>
    <property type="evidence" value="ECO:0007669"/>
    <property type="project" value="InterPro"/>
</dbReference>
<dbReference type="InterPro" id="IPR004273">
    <property type="entry name" value="Dynein_heavy_D6_P-loop"/>
</dbReference>
<dbReference type="Pfam" id="PF12781">
    <property type="entry name" value="AAA_9"/>
    <property type="match status" value="1"/>
</dbReference>
<dbReference type="InterPro" id="IPR041228">
    <property type="entry name" value="Dynein_C"/>
</dbReference>
<keyword evidence="6" id="KW-1185">Reference proteome</keyword>
<keyword evidence="5" id="KW-0282">Flagellum</keyword>
<evidence type="ECO:0000259" key="1">
    <source>
        <dbReference type="Pfam" id="PF03028"/>
    </source>
</evidence>
<evidence type="ECO:0000259" key="4">
    <source>
        <dbReference type="Pfam" id="PF18199"/>
    </source>
</evidence>
<proteinExistence type="predicted"/>
<dbReference type="Gene3D" id="3.40.50.300">
    <property type="entry name" value="P-loop containing nucleotide triphosphate hydrolases"/>
    <property type="match status" value="1"/>
</dbReference>
<dbReference type="Pfam" id="PF03028">
    <property type="entry name" value="Dynein_heavy"/>
    <property type="match status" value="1"/>
</dbReference>
<keyword evidence="5" id="KW-0966">Cell projection</keyword>
<dbReference type="InterPro" id="IPR027417">
    <property type="entry name" value="P-loop_NTPase"/>
</dbReference>
<comment type="caution">
    <text evidence="5">The sequence shown here is derived from an EMBL/GenBank/DDBJ whole genome shotgun (WGS) entry which is preliminary data.</text>
</comment>
<feature type="domain" description="Dynein heavy chain region D6 P-loop" evidence="1">
    <location>
        <begin position="309"/>
        <end position="429"/>
    </location>
</feature>
<keyword evidence="5" id="KW-0969">Cilium</keyword>
<dbReference type="InterPro" id="IPR043160">
    <property type="entry name" value="Dynein_C_barrel"/>
</dbReference>
<dbReference type="FunFam" id="1.10.8.720:FF:000002">
    <property type="entry name" value="Dynein heavy chain 9, axonemal"/>
    <property type="match status" value="1"/>
</dbReference>
<dbReference type="InterPro" id="IPR042219">
    <property type="entry name" value="AAA_lid_11_sf"/>
</dbReference>
<dbReference type="GO" id="GO:0051959">
    <property type="term" value="F:dynein light intermediate chain binding"/>
    <property type="evidence" value="ECO:0007669"/>
    <property type="project" value="InterPro"/>
</dbReference>
<dbReference type="Gene3D" id="6.10.140.1060">
    <property type="match status" value="1"/>
</dbReference>
<dbReference type="Gene3D" id="1.20.1270.280">
    <property type="match status" value="1"/>
</dbReference>
<dbReference type="EMBL" id="LHPG02000022">
    <property type="protein sequence ID" value="PRW20603.1"/>
    <property type="molecule type" value="Genomic_DNA"/>
</dbReference>
<dbReference type="Pfam" id="PF18199">
    <property type="entry name" value="Dynein_C"/>
    <property type="match status" value="1"/>
</dbReference>
<dbReference type="GO" id="GO:0045505">
    <property type="term" value="F:dynein intermediate chain binding"/>
    <property type="evidence" value="ECO:0007669"/>
    <property type="project" value="InterPro"/>
</dbReference>
<dbReference type="Pfam" id="PF18198">
    <property type="entry name" value="AAA_lid_11"/>
    <property type="match status" value="1"/>
</dbReference>
<evidence type="ECO:0000259" key="3">
    <source>
        <dbReference type="Pfam" id="PF18198"/>
    </source>
</evidence>
<dbReference type="Gene3D" id="1.10.8.720">
    <property type="entry name" value="Region D6 of dynein motor"/>
    <property type="match status" value="1"/>
</dbReference>
<dbReference type="PANTHER" id="PTHR22878">
    <property type="entry name" value="DYNEIN HEAVY CHAIN 6, AXONEMAL-LIKE-RELATED"/>
    <property type="match status" value="1"/>
</dbReference>
<dbReference type="InterPro" id="IPR026983">
    <property type="entry name" value="DHC"/>
</dbReference>
<protein>
    <submittedName>
        <fullName evidence="5">Flagellar outer dynein arm heavy chain beta</fullName>
    </submittedName>
</protein>
<feature type="domain" description="Dynein heavy chain C-terminal" evidence="4">
    <location>
        <begin position="613"/>
        <end position="905"/>
    </location>
</feature>
<organism evidence="5 6">
    <name type="scientific">Chlorella sorokiniana</name>
    <name type="common">Freshwater green alga</name>
    <dbReference type="NCBI Taxonomy" id="3076"/>
    <lineage>
        <taxon>Eukaryota</taxon>
        <taxon>Viridiplantae</taxon>
        <taxon>Chlorophyta</taxon>
        <taxon>core chlorophytes</taxon>
        <taxon>Trebouxiophyceae</taxon>
        <taxon>Chlorellales</taxon>
        <taxon>Chlorellaceae</taxon>
        <taxon>Chlorella clade</taxon>
        <taxon>Chlorella</taxon>
    </lineage>
</organism>
<dbReference type="Proteomes" id="UP000239899">
    <property type="component" value="Unassembled WGS sequence"/>
</dbReference>
<dbReference type="FunFam" id="3.10.490.20:FF:000009">
    <property type="entry name" value="Dynein heavy chain 4"/>
    <property type="match status" value="1"/>
</dbReference>
<name>A0A2P6TD91_CHLSO</name>
<dbReference type="Gene3D" id="1.10.8.1220">
    <property type="match status" value="1"/>
</dbReference>
<dbReference type="STRING" id="3076.A0A2P6TD91"/>
<feature type="domain" description="Dynein heavy chain ATP-binding dynein motor region" evidence="2">
    <location>
        <begin position="2"/>
        <end position="52"/>
    </location>
</feature>
<dbReference type="InterPro" id="IPR035706">
    <property type="entry name" value="AAA_9"/>
</dbReference>
<dbReference type="InterPro" id="IPR041658">
    <property type="entry name" value="AAA_lid_11"/>
</dbReference>
<dbReference type="GO" id="GO:0030286">
    <property type="term" value="C:dynein complex"/>
    <property type="evidence" value="ECO:0007669"/>
    <property type="project" value="InterPro"/>
</dbReference>
<sequence length="910" mass="102084">MRLVRQLAEYTISLKELEDNLLARLAASQGDILEDIPLIEGLEETKATAVRIAEKVKEAKATEASISKAREVYRPVALRGSLVYFLISSLSSLDRVYHYSMANFVRIMTKAMALTPGGRPEPGEPDVPSAGVGQDVGERVKALVGTLSLQLFNYVSQGLFERHKLLVATQLCMRILHKHGELSTEKFQYLLRGPKVVGPTNPVPEWLPESSWQSVLALKEMHDYHALAEDLVSSAKRWREWLELERPEDEPLPGDWKRMPEFNRLLLFHALRPDRLTAAMSKFVAGTLGKEYVTSQPFNLERSFQDAQPGTPIFVFLSPGVDVAGSVEALGRKLGFTAENGRYFSVSLGQGQEAIAMNYLNQAHKNGGWVLLQNIHLTIDWTSGPLEKRIDKLADGAHPDFRLFLSAEAPPTLERPLPVSILQASILLTNEPPEGLKANLLRAYGNFSEDIVEGCAKQTEYRSILFALSFFHATLLERKKFGVGNQPGARSGIGWNMGYPFNLGDLLCCGQLAANYLDNSSRVPWEDLRYLIGEIMYGGHIVEDWDRRLAGAYLHKYFQEGLLEGMQLFPGFQPPPATMPHPQVLEYIEDTMPSESAVAFGLHPNAEIGFKLREAASFCSNLQLLQPRDAAEEAGLSEEELARHSLDTLTERIPELFDLDDIRSRVDEFTPYVMVAIQEAERWNVLLSEMRRSLAELDLGLKGDLTMTEPMERLMRALASDRVPDSWATVGYASLRSLGSWMHNLLQRVAQIQEWCADLTVPKSVWLSGLFNPQSFLTAIKQTTARRNEWALDRTVLVTEVTKRTPDQVDAPSHEGAFVHGLVLEGCSWDDKMGVLDESRPKQLFTQMPVMLMKAVPAEKEPRDGVYQCPVYFTERRFREEVFTAQLKTKQAWTQWAAAGVALMLDIAPA</sequence>
<gene>
    <name evidence="5" type="ORF">C2E21_8769</name>
</gene>